<reference evidence="6 7" key="1">
    <citation type="journal article" date="2024" name="Proc. Natl. Acad. Sci. U.S.A.">
        <title>The genetic regulatory architecture and epigenomic basis for age-related changes in rattlesnake venom.</title>
        <authorList>
            <person name="Hogan M.P."/>
            <person name="Holding M.L."/>
            <person name="Nystrom G.S."/>
            <person name="Colston T.J."/>
            <person name="Bartlett D.A."/>
            <person name="Mason A.J."/>
            <person name="Ellsworth S.A."/>
            <person name="Rautsaw R.M."/>
            <person name="Lawrence K.C."/>
            <person name="Strickland J.L."/>
            <person name="He B."/>
            <person name="Fraser P."/>
            <person name="Margres M.J."/>
            <person name="Gilbert D.M."/>
            <person name="Gibbs H.L."/>
            <person name="Parkinson C.L."/>
            <person name="Rokyta D.R."/>
        </authorList>
    </citation>
    <scope>NUCLEOTIDE SEQUENCE [LARGE SCALE GENOMIC DNA]</scope>
    <source>
        <strain evidence="6">DRR0105</strain>
    </source>
</reference>
<dbReference type="SUPFAM" id="SSF48726">
    <property type="entry name" value="Immunoglobulin"/>
    <property type="match status" value="2"/>
</dbReference>
<dbReference type="GO" id="GO:0005576">
    <property type="term" value="C:extracellular region"/>
    <property type="evidence" value="ECO:0007669"/>
    <property type="project" value="UniProtKB-ARBA"/>
</dbReference>
<evidence type="ECO:0000256" key="4">
    <source>
        <dbReference type="SAM" id="SignalP"/>
    </source>
</evidence>
<dbReference type="InterPro" id="IPR013106">
    <property type="entry name" value="Ig_V-set"/>
</dbReference>
<keyword evidence="3" id="KW-1280">Immunoglobulin</keyword>
<keyword evidence="4" id="KW-0732">Signal</keyword>
<dbReference type="PROSITE" id="PS50835">
    <property type="entry name" value="IG_LIKE"/>
    <property type="match status" value="1"/>
</dbReference>
<proteinExistence type="predicted"/>
<evidence type="ECO:0000259" key="5">
    <source>
        <dbReference type="PROSITE" id="PS50835"/>
    </source>
</evidence>
<keyword evidence="1" id="KW-0391">Immunity</keyword>
<dbReference type="InterPro" id="IPR007110">
    <property type="entry name" value="Ig-like_dom"/>
</dbReference>
<protein>
    <recommendedName>
        <fullName evidence="5">Ig-like domain-containing protein</fullName>
    </recommendedName>
</protein>
<accession>A0AAW1B7Y6</accession>
<dbReference type="InterPro" id="IPR036179">
    <property type="entry name" value="Ig-like_dom_sf"/>
</dbReference>
<organism evidence="6 7">
    <name type="scientific">Crotalus adamanteus</name>
    <name type="common">Eastern diamondback rattlesnake</name>
    <dbReference type="NCBI Taxonomy" id="8729"/>
    <lineage>
        <taxon>Eukaryota</taxon>
        <taxon>Metazoa</taxon>
        <taxon>Chordata</taxon>
        <taxon>Craniata</taxon>
        <taxon>Vertebrata</taxon>
        <taxon>Euteleostomi</taxon>
        <taxon>Lepidosauria</taxon>
        <taxon>Squamata</taxon>
        <taxon>Bifurcata</taxon>
        <taxon>Unidentata</taxon>
        <taxon>Episquamata</taxon>
        <taxon>Toxicofera</taxon>
        <taxon>Serpentes</taxon>
        <taxon>Colubroidea</taxon>
        <taxon>Viperidae</taxon>
        <taxon>Crotalinae</taxon>
        <taxon>Crotalus</taxon>
    </lineage>
</organism>
<name>A0AAW1B7Y6_CROAD</name>
<dbReference type="FunFam" id="2.60.40.10:FF:002426">
    <property type="entry name" value="Immunoglobulin heavy variable V15-2"/>
    <property type="match status" value="1"/>
</dbReference>
<comment type="caution">
    <text evidence="6">The sequence shown here is derived from an EMBL/GenBank/DDBJ whole genome shotgun (WGS) entry which is preliminary data.</text>
</comment>
<dbReference type="GO" id="GO:0002250">
    <property type="term" value="P:adaptive immune response"/>
    <property type="evidence" value="ECO:0007669"/>
    <property type="project" value="UniProtKB-KW"/>
</dbReference>
<evidence type="ECO:0000256" key="2">
    <source>
        <dbReference type="ARBA" id="ARBA00023130"/>
    </source>
</evidence>
<dbReference type="EMBL" id="JAOTOJ010000008">
    <property type="protein sequence ID" value="KAK9398100.1"/>
    <property type="molecule type" value="Genomic_DNA"/>
</dbReference>
<dbReference type="Pfam" id="PF07686">
    <property type="entry name" value="V-set"/>
    <property type="match status" value="1"/>
</dbReference>
<keyword evidence="7" id="KW-1185">Reference proteome</keyword>
<evidence type="ECO:0000313" key="7">
    <source>
        <dbReference type="Proteomes" id="UP001474421"/>
    </source>
</evidence>
<dbReference type="GO" id="GO:0019814">
    <property type="term" value="C:immunoglobulin complex"/>
    <property type="evidence" value="ECO:0007669"/>
    <property type="project" value="UniProtKB-KW"/>
</dbReference>
<dbReference type="PANTHER" id="PTHR23266">
    <property type="entry name" value="IMMUNOGLOBULIN HEAVY CHAIN"/>
    <property type="match status" value="1"/>
</dbReference>
<evidence type="ECO:0000256" key="3">
    <source>
        <dbReference type="ARBA" id="ARBA00043265"/>
    </source>
</evidence>
<feature type="domain" description="Ig-like" evidence="5">
    <location>
        <begin position="77"/>
        <end position="175"/>
    </location>
</feature>
<dbReference type="SMART" id="SM00406">
    <property type="entry name" value="IGv"/>
    <property type="match status" value="1"/>
</dbReference>
<keyword evidence="2" id="KW-1064">Adaptive immunity</keyword>
<dbReference type="Proteomes" id="UP001474421">
    <property type="component" value="Unassembled WGS sequence"/>
</dbReference>
<evidence type="ECO:0000313" key="6">
    <source>
        <dbReference type="EMBL" id="KAK9398100.1"/>
    </source>
</evidence>
<dbReference type="AlphaFoldDB" id="A0AAW1B7Y6"/>
<gene>
    <name evidence="6" type="ORF">NXF25_021461</name>
</gene>
<dbReference type="InterPro" id="IPR013783">
    <property type="entry name" value="Ig-like_fold"/>
</dbReference>
<feature type="chain" id="PRO_5043643025" description="Ig-like domain-containing protein" evidence="4">
    <location>
        <begin position="18"/>
        <end position="216"/>
    </location>
</feature>
<feature type="signal peptide" evidence="4">
    <location>
        <begin position="1"/>
        <end position="17"/>
    </location>
</feature>
<dbReference type="InterPro" id="IPR050199">
    <property type="entry name" value="IgHV"/>
</dbReference>
<dbReference type="Gene3D" id="2.60.40.10">
    <property type="entry name" value="Immunoglobulins"/>
    <property type="match status" value="2"/>
</dbReference>
<evidence type="ECO:0000256" key="1">
    <source>
        <dbReference type="ARBA" id="ARBA00022859"/>
    </source>
</evidence>
<sequence length="216" mass="23803">MFISNCCLFFFSQGVLSNIQFTESGPAVVRPGDVLNLVCKVTGVLISVPIEWHWVRKPLGKGLEWVSAINVNSGVFSDIQLVESGPGLVRPGSQLNLLCKVSGSFIASSSAAWHWVRQPSGKGLEWVSAIHPSSGGKWYGNSVKGRAIISTDQSRNEISLQLNSVTDADFSVYFCARDYTVRQDLFGLCKIKKKKEEIVFTKLNAMQMEREGGRQT</sequence>